<sequence>MVCVRLALAYALFSTTDGLKMSRWPKITEETLANMSAFQNASNTFWTAVNDDWKEEYVQPAQDAFAPTRQKVGRFWRHAKDLTRKAKLLRKQFRNNSNMTGSQLLNATWEYAKWKLNATTPQEAMENFRAEAKRRLETPGATSLAALPQGATAPEFLTNIQEGMESLKGKSLIDVLQIDTSDPGWKFGVKSVNAAKKAAKWVNEARHGSTEEVGQKVLDLLHAIPEEKSKKIAEKVLPFIVSNAAIADVPMTPTERMVINYGLLTGVLAGEKPSEETKKEEYMHGMEALKKYKGGVLRDEPL</sequence>
<proteinExistence type="predicted"/>
<accession>A0A7S1SFY9</accession>
<gene>
    <name evidence="2" type="ORF">ACAT0790_LOCUS70589</name>
</gene>
<organism evidence="2">
    <name type="scientific">Alexandrium catenella</name>
    <name type="common">Red tide dinoflagellate</name>
    <name type="synonym">Gonyaulax catenella</name>
    <dbReference type="NCBI Taxonomy" id="2925"/>
    <lineage>
        <taxon>Eukaryota</taxon>
        <taxon>Sar</taxon>
        <taxon>Alveolata</taxon>
        <taxon>Dinophyceae</taxon>
        <taxon>Gonyaulacales</taxon>
        <taxon>Pyrocystaceae</taxon>
        <taxon>Alexandrium</taxon>
    </lineage>
</organism>
<evidence type="ECO:0000256" key="1">
    <source>
        <dbReference type="SAM" id="SignalP"/>
    </source>
</evidence>
<feature type="signal peptide" evidence="1">
    <location>
        <begin position="1"/>
        <end position="18"/>
    </location>
</feature>
<dbReference type="EMBL" id="HBGE01118257">
    <property type="protein sequence ID" value="CAD9193812.1"/>
    <property type="molecule type" value="Transcribed_RNA"/>
</dbReference>
<name>A0A7S1SFY9_ALECA</name>
<protein>
    <submittedName>
        <fullName evidence="2">Uncharacterized protein</fullName>
    </submittedName>
</protein>
<keyword evidence="1" id="KW-0732">Signal</keyword>
<dbReference type="AlphaFoldDB" id="A0A7S1SFY9"/>
<evidence type="ECO:0000313" key="2">
    <source>
        <dbReference type="EMBL" id="CAD9193812.1"/>
    </source>
</evidence>
<feature type="chain" id="PRO_5031304279" evidence="1">
    <location>
        <begin position="19"/>
        <end position="302"/>
    </location>
</feature>
<reference evidence="2" key="1">
    <citation type="submission" date="2021-01" db="EMBL/GenBank/DDBJ databases">
        <authorList>
            <person name="Corre E."/>
            <person name="Pelletier E."/>
            <person name="Niang G."/>
            <person name="Scheremetjew M."/>
            <person name="Finn R."/>
            <person name="Kale V."/>
            <person name="Holt S."/>
            <person name="Cochrane G."/>
            <person name="Meng A."/>
            <person name="Brown T."/>
            <person name="Cohen L."/>
        </authorList>
    </citation>
    <scope>NUCLEOTIDE SEQUENCE</scope>
    <source>
        <strain evidence="2">OF101</strain>
    </source>
</reference>